<dbReference type="Proteomes" id="UP000031668">
    <property type="component" value="Unassembled WGS sequence"/>
</dbReference>
<evidence type="ECO:0000313" key="1">
    <source>
        <dbReference type="EMBL" id="KII73800.1"/>
    </source>
</evidence>
<dbReference type="AlphaFoldDB" id="A0A0C2NBS2"/>
<organism evidence="1 2">
    <name type="scientific">Thelohanellus kitauei</name>
    <name type="common">Myxosporean</name>
    <dbReference type="NCBI Taxonomy" id="669202"/>
    <lineage>
        <taxon>Eukaryota</taxon>
        <taxon>Metazoa</taxon>
        <taxon>Cnidaria</taxon>
        <taxon>Myxozoa</taxon>
        <taxon>Myxosporea</taxon>
        <taxon>Bivalvulida</taxon>
        <taxon>Platysporina</taxon>
        <taxon>Myxobolidae</taxon>
        <taxon>Thelohanellus</taxon>
    </lineage>
</organism>
<keyword evidence="2" id="KW-1185">Reference proteome</keyword>
<evidence type="ECO:0000313" key="2">
    <source>
        <dbReference type="Proteomes" id="UP000031668"/>
    </source>
</evidence>
<reference evidence="1 2" key="1">
    <citation type="journal article" date="2014" name="Genome Biol. Evol.">
        <title>The genome of the myxosporean Thelohanellus kitauei shows adaptations to nutrient acquisition within its fish host.</title>
        <authorList>
            <person name="Yang Y."/>
            <person name="Xiong J."/>
            <person name="Zhou Z."/>
            <person name="Huo F."/>
            <person name="Miao W."/>
            <person name="Ran C."/>
            <person name="Liu Y."/>
            <person name="Zhang J."/>
            <person name="Feng J."/>
            <person name="Wang M."/>
            <person name="Wang M."/>
            <person name="Wang L."/>
            <person name="Yao B."/>
        </authorList>
    </citation>
    <scope>NUCLEOTIDE SEQUENCE [LARGE SCALE GENOMIC DNA]</scope>
    <source>
        <strain evidence="1">Wuqing</strain>
    </source>
</reference>
<sequence>MDFWLIEIGKIEKLAEQNKDDQAKPNPPIDVLYLKARETHYNNMKNKYMPNRGNKLNEITQIAIELQRVIQRMIDLRSEINTISKEIEKRSKVQNILKLNDGDL</sequence>
<accession>A0A0C2NBS2</accession>
<comment type="caution">
    <text evidence="1">The sequence shown here is derived from an EMBL/GenBank/DDBJ whole genome shotgun (WGS) entry which is preliminary data.</text>
</comment>
<proteinExistence type="predicted"/>
<protein>
    <submittedName>
        <fullName evidence="1">Uncharacterized protein</fullName>
    </submittedName>
</protein>
<name>A0A0C2NBS2_THEKT</name>
<gene>
    <name evidence="1" type="ORF">RF11_05668</name>
</gene>
<dbReference type="EMBL" id="JWZT01000655">
    <property type="protein sequence ID" value="KII73800.1"/>
    <property type="molecule type" value="Genomic_DNA"/>
</dbReference>